<reference evidence="1 2" key="1">
    <citation type="submission" date="2023-03" db="EMBL/GenBank/DDBJ databases">
        <title>High recombination rates correlate with genetic variation in Cardiocondyla obscurior ants.</title>
        <authorList>
            <person name="Errbii M."/>
        </authorList>
    </citation>
    <scope>NUCLEOTIDE SEQUENCE [LARGE SCALE GENOMIC DNA]</scope>
    <source>
        <strain evidence="1">Alpha-2009</strain>
        <tissue evidence="1">Whole body</tissue>
    </source>
</reference>
<accession>A0AAW2FSZ8</accession>
<gene>
    <name evidence="1" type="ORF">PUN28_009171</name>
</gene>
<protein>
    <submittedName>
        <fullName evidence="1">Uncharacterized protein</fullName>
    </submittedName>
</protein>
<sequence length="47" mass="5877">MQFRFLIKKNETSEDTSRRKVADSLWTSRCPRPFRNWHSIRITNRFY</sequence>
<name>A0AAW2FSZ8_9HYME</name>
<proteinExistence type="predicted"/>
<evidence type="ECO:0000313" key="1">
    <source>
        <dbReference type="EMBL" id="KAL0118340.1"/>
    </source>
</evidence>
<dbReference type="AlphaFoldDB" id="A0AAW2FSZ8"/>
<keyword evidence="2" id="KW-1185">Reference proteome</keyword>
<dbReference type="Proteomes" id="UP001430953">
    <property type="component" value="Unassembled WGS sequence"/>
</dbReference>
<organism evidence="1 2">
    <name type="scientific">Cardiocondyla obscurior</name>
    <dbReference type="NCBI Taxonomy" id="286306"/>
    <lineage>
        <taxon>Eukaryota</taxon>
        <taxon>Metazoa</taxon>
        <taxon>Ecdysozoa</taxon>
        <taxon>Arthropoda</taxon>
        <taxon>Hexapoda</taxon>
        <taxon>Insecta</taxon>
        <taxon>Pterygota</taxon>
        <taxon>Neoptera</taxon>
        <taxon>Endopterygota</taxon>
        <taxon>Hymenoptera</taxon>
        <taxon>Apocrita</taxon>
        <taxon>Aculeata</taxon>
        <taxon>Formicoidea</taxon>
        <taxon>Formicidae</taxon>
        <taxon>Myrmicinae</taxon>
        <taxon>Cardiocondyla</taxon>
    </lineage>
</organism>
<comment type="caution">
    <text evidence="1">The sequence shown here is derived from an EMBL/GenBank/DDBJ whole genome shotgun (WGS) entry which is preliminary data.</text>
</comment>
<evidence type="ECO:0000313" key="2">
    <source>
        <dbReference type="Proteomes" id="UP001430953"/>
    </source>
</evidence>
<dbReference type="EMBL" id="JADYXP020000008">
    <property type="protein sequence ID" value="KAL0118340.1"/>
    <property type="molecule type" value="Genomic_DNA"/>
</dbReference>